<dbReference type="AlphaFoldDB" id="A0A6A5TFD5"/>
<evidence type="ECO:0000313" key="3">
    <source>
        <dbReference type="Proteomes" id="UP000800035"/>
    </source>
</evidence>
<sequence length="189" mass="21435">MSNRHAAAQASSSGSRSAPQPKHEEHAEQPQNPNIDMKKYVEQEHWDKYRKQCLVELVAGYWWCLFCHGQHLLLEQEEILQCNKEGCPGIKNGRPKFQRTKYDNNGVIPIDNKKRHSACNSHYSTASFLNILATSSGAASTKLGASYGFVHGLPVPLKGSVLTRDHGYATIYHNKKSSLWSVIKWFNYY</sequence>
<evidence type="ECO:0000313" key="2">
    <source>
        <dbReference type="EMBL" id="KAF1951533.1"/>
    </source>
</evidence>
<proteinExistence type="predicted"/>
<keyword evidence="3" id="KW-1185">Reference proteome</keyword>
<feature type="region of interest" description="Disordered" evidence="1">
    <location>
        <begin position="1"/>
        <end position="35"/>
    </location>
</feature>
<feature type="compositionally biased region" description="Low complexity" evidence="1">
    <location>
        <begin position="1"/>
        <end position="18"/>
    </location>
</feature>
<gene>
    <name evidence="2" type="ORF">CC80DRAFT_508722</name>
</gene>
<name>A0A6A5TFD5_9PLEO</name>
<accession>A0A6A5TFD5</accession>
<reference evidence="2" key="1">
    <citation type="journal article" date="2020" name="Stud. Mycol.">
        <title>101 Dothideomycetes genomes: a test case for predicting lifestyles and emergence of pathogens.</title>
        <authorList>
            <person name="Haridas S."/>
            <person name="Albert R."/>
            <person name="Binder M."/>
            <person name="Bloem J."/>
            <person name="Labutti K."/>
            <person name="Salamov A."/>
            <person name="Andreopoulos B."/>
            <person name="Baker S."/>
            <person name="Barry K."/>
            <person name="Bills G."/>
            <person name="Bluhm B."/>
            <person name="Cannon C."/>
            <person name="Castanera R."/>
            <person name="Culley D."/>
            <person name="Daum C."/>
            <person name="Ezra D."/>
            <person name="Gonzalez J."/>
            <person name="Henrissat B."/>
            <person name="Kuo A."/>
            <person name="Liang C."/>
            <person name="Lipzen A."/>
            <person name="Lutzoni F."/>
            <person name="Magnuson J."/>
            <person name="Mondo S."/>
            <person name="Nolan M."/>
            <person name="Ohm R."/>
            <person name="Pangilinan J."/>
            <person name="Park H.-J."/>
            <person name="Ramirez L."/>
            <person name="Alfaro M."/>
            <person name="Sun H."/>
            <person name="Tritt A."/>
            <person name="Yoshinaga Y."/>
            <person name="Zwiers L.-H."/>
            <person name="Turgeon B."/>
            <person name="Goodwin S."/>
            <person name="Spatafora J."/>
            <person name="Crous P."/>
            <person name="Grigoriev I."/>
        </authorList>
    </citation>
    <scope>NUCLEOTIDE SEQUENCE</scope>
    <source>
        <strain evidence="2">CBS 675.92</strain>
    </source>
</reference>
<dbReference type="Proteomes" id="UP000800035">
    <property type="component" value="Unassembled WGS sequence"/>
</dbReference>
<evidence type="ECO:0000256" key="1">
    <source>
        <dbReference type="SAM" id="MobiDB-lite"/>
    </source>
</evidence>
<dbReference type="EMBL" id="ML977016">
    <property type="protein sequence ID" value="KAF1951533.1"/>
    <property type="molecule type" value="Genomic_DNA"/>
</dbReference>
<protein>
    <submittedName>
        <fullName evidence="2">Uncharacterized protein</fullName>
    </submittedName>
</protein>
<organism evidence="2 3">
    <name type="scientific">Byssothecium circinans</name>
    <dbReference type="NCBI Taxonomy" id="147558"/>
    <lineage>
        <taxon>Eukaryota</taxon>
        <taxon>Fungi</taxon>
        <taxon>Dikarya</taxon>
        <taxon>Ascomycota</taxon>
        <taxon>Pezizomycotina</taxon>
        <taxon>Dothideomycetes</taxon>
        <taxon>Pleosporomycetidae</taxon>
        <taxon>Pleosporales</taxon>
        <taxon>Massarineae</taxon>
        <taxon>Massarinaceae</taxon>
        <taxon>Byssothecium</taxon>
    </lineage>
</organism>